<name>A0A151N6F4_ALLMI</name>
<evidence type="ECO:0000313" key="1">
    <source>
        <dbReference type="EMBL" id="KYO32416.1"/>
    </source>
</evidence>
<sequence length="74" mass="8166">MKLPDAVHPTWKASSTWQALRLQMGERHQLAAGMPHQDHQQPRLGPCGCIGSGSAECRTRPGCWTGWSTWPKSA</sequence>
<proteinExistence type="predicted"/>
<comment type="caution">
    <text evidence="1">The sequence shown here is derived from an EMBL/GenBank/DDBJ whole genome shotgun (WGS) entry which is preliminary data.</text>
</comment>
<keyword evidence="2" id="KW-1185">Reference proteome</keyword>
<dbReference type="EMBL" id="AKHW03003917">
    <property type="protein sequence ID" value="KYO32416.1"/>
    <property type="molecule type" value="Genomic_DNA"/>
</dbReference>
<gene>
    <name evidence="1" type="ORF">Y1Q_0020372</name>
</gene>
<organism evidence="1 2">
    <name type="scientific">Alligator mississippiensis</name>
    <name type="common">American alligator</name>
    <dbReference type="NCBI Taxonomy" id="8496"/>
    <lineage>
        <taxon>Eukaryota</taxon>
        <taxon>Metazoa</taxon>
        <taxon>Chordata</taxon>
        <taxon>Craniata</taxon>
        <taxon>Vertebrata</taxon>
        <taxon>Euteleostomi</taxon>
        <taxon>Archelosauria</taxon>
        <taxon>Archosauria</taxon>
        <taxon>Crocodylia</taxon>
        <taxon>Alligatoridae</taxon>
        <taxon>Alligatorinae</taxon>
        <taxon>Alligator</taxon>
    </lineage>
</organism>
<accession>A0A151N6F4</accession>
<dbReference type="Proteomes" id="UP000050525">
    <property type="component" value="Unassembled WGS sequence"/>
</dbReference>
<evidence type="ECO:0000313" key="2">
    <source>
        <dbReference type="Proteomes" id="UP000050525"/>
    </source>
</evidence>
<reference evidence="1 2" key="1">
    <citation type="journal article" date="2012" name="Genome Biol.">
        <title>Sequencing three crocodilian genomes to illuminate the evolution of archosaurs and amniotes.</title>
        <authorList>
            <person name="St John J.A."/>
            <person name="Braun E.L."/>
            <person name="Isberg S.R."/>
            <person name="Miles L.G."/>
            <person name="Chong A.Y."/>
            <person name="Gongora J."/>
            <person name="Dalzell P."/>
            <person name="Moran C."/>
            <person name="Bed'hom B."/>
            <person name="Abzhanov A."/>
            <person name="Burgess S.C."/>
            <person name="Cooksey A.M."/>
            <person name="Castoe T.A."/>
            <person name="Crawford N.G."/>
            <person name="Densmore L.D."/>
            <person name="Drew J.C."/>
            <person name="Edwards S.V."/>
            <person name="Faircloth B.C."/>
            <person name="Fujita M.K."/>
            <person name="Greenwold M.J."/>
            <person name="Hoffmann F.G."/>
            <person name="Howard J.M."/>
            <person name="Iguchi T."/>
            <person name="Janes D.E."/>
            <person name="Khan S.Y."/>
            <person name="Kohno S."/>
            <person name="de Koning A.J."/>
            <person name="Lance S.L."/>
            <person name="McCarthy F.M."/>
            <person name="McCormack J.E."/>
            <person name="Merchant M.E."/>
            <person name="Peterson D.G."/>
            <person name="Pollock D.D."/>
            <person name="Pourmand N."/>
            <person name="Raney B.J."/>
            <person name="Roessler K.A."/>
            <person name="Sanford J.R."/>
            <person name="Sawyer R.H."/>
            <person name="Schmidt C.J."/>
            <person name="Triplett E.W."/>
            <person name="Tuberville T.D."/>
            <person name="Venegas-Anaya M."/>
            <person name="Howard J.T."/>
            <person name="Jarvis E.D."/>
            <person name="Guillette L.J.Jr."/>
            <person name="Glenn T.C."/>
            <person name="Green R.E."/>
            <person name="Ray D.A."/>
        </authorList>
    </citation>
    <scope>NUCLEOTIDE SEQUENCE [LARGE SCALE GENOMIC DNA]</scope>
    <source>
        <strain evidence="1">KSC_2009_1</strain>
    </source>
</reference>
<protein>
    <submittedName>
        <fullName evidence="1">Uncharacterized protein</fullName>
    </submittedName>
</protein>
<dbReference type="AlphaFoldDB" id="A0A151N6F4"/>